<dbReference type="InterPro" id="IPR007351">
    <property type="entry name" value="YjbR"/>
</dbReference>
<keyword evidence="1" id="KW-0238">DNA-binding</keyword>
<reference evidence="1 2" key="1">
    <citation type="journal article" date="2020" name="Cell Host Microbe">
        <title>Functional and Genomic Variation between Human-Derived Isolates of Lachnospiraceae Reveals Inter- and Intra-Species Diversity.</title>
        <authorList>
            <person name="Sorbara M.T."/>
            <person name="Littmann E.R."/>
            <person name="Fontana E."/>
            <person name="Moody T.U."/>
            <person name="Kohout C.E."/>
            <person name="Gjonbalaj M."/>
            <person name="Eaton V."/>
            <person name="Seok R."/>
            <person name="Leiner I.M."/>
            <person name="Pamer E.G."/>
        </authorList>
    </citation>
    <scope>NUCLEOTIDE SEQUENCE [LARGE SCALE GENOMIC DNA]</scope>
    <source>
        <strain evidence="1 2">MSK.2.26</strain>
    </source>
</reference>
<dbReference type="InterPro" id="IPR038056">
    <property type="entry name" value="YjbR-like_sf"/>
</dbReference>
<dbReference type="Pfam" id="PF04237">
    <property type="entry name" value="YjbR"/>
    <property type="match status" value="1"/>
</dbReference>
<accession>A0ABD6LCE0</accession>
<gene>
    <name evidence="1" type="ORF">G5B26_01565</name>
</gene>
<name>A0ABD6LCE0_9FIRM</name>
<organism evidence="1 2">
    <name type="scientific">Enterocloster clostridioformis</name>
    <dbReference type="NCBI Taxonomy" id="1531"/>
    <lineage>
        <taxon>Bacteria</taxon>
        <taxon>Bacillati</taxon>
        <taxon>Bacillota</taxon>
        <taxon>Clostridia</taxon>
        <taxon>Lachnospirales</taxon>
        <taxon>Lachnospiraceae</taxon>
        <taxon>Enterocloster</taxon>
    </lineage>
</organism>
<evidence type="ECO:0000313" key="1">
    <source>
        <dbReference type="EMBL" id="NSJ42288.1"/>
    </source>
</evidence>
<dbReference type="RefSeq" id="WP_002585544.1">
    <property type="nucleotide sequence ID" value="NZ_JAAISW010000001.1"/>
</dbReference>
<protein>
    <submittedName>
        <fullName evidence="1">MmcQ/YjbR family DNA-binding protein</fullName>
    </submittedName>
</protein>
<dbReference type="InterPro" id="IPR058532">
    <property type="entry name" value="YjbR/MT2646/Rv2570-like"/>
</dbReference>
<evidence type="ECO:0000313" key="2">
    <source>
        <dbReference type="Proteomes" id="UP000719916"/>
    </source>
</evidence>
<dbReference type="AlphaFoldDB" id="A0ABD6LCE0"/>
<dbReference type="Gene3D" id="3.90.1150.30">
    <property type="match status" value="1"/>
</dbReference>
<sequence length="116" mass="13416">MERSELFEWVKETYGTAPDYPWNDWNAVLRHAESKKWYAVILEVSVQKLGLAGNQIIDILNVKSDPLLIGSLRSKQGYFPAYHMNKEKWVSIALDGSVPDDEIKNLLDMSYKLTRK</sequence>
<dbReference type="PANTHER" id="PTHR35145">
    <property type="entry name" value="CYTOPLASMIC PROTEIN-RELATED"/>
    <property type="match status" value="1"/>
</dbReference>
<dbReference type="PANTHER" id="PTHR35145:SF1">
    <property type="entry name" value="CYTOPLASMIC PROTEIN"/>
    <property type="match status" value="1"/>
</dbReference>
<dbReference type="GO" id="GO:0003677">
    <property type="term" value="F:DNA binding"/>
    <property type="evidence" value="ECO:0007669"/>
    <property type="project" value="UniProtKB-KW"/>
</dbReference>
<proteinExistence type="predicted"/>
<dbReference type="Proteomes" id="UP000719916">
    <property type="component" value="Unassembled WGS sequence"/>
</dbReference>
<dbReference type="EMBL" id="JAAISW010000001">
    <property type="protein sequence ID" value="NSJ42288.1"/>
    <property type="molecule type" value="Genomic_DNA"/>
</dbReference>
<comment type="caution">
    <text evidence="1">The sequence shown here is derived from an EMBL/GenBank/DDBJ whole genome shotgun (WGS) entry which is preliminary data.</text>
</comment>
<dbReference type="SUPFAM" id="SSF142906">
    <property type="entry name" value="YjbR-like"/>
    <property type="match status" value="1"/>
</dbReference>